<organism evidence="3 4">
    <name type="scientific">Dendronalium phyllosphericum CENA369</name>
    <dbReference type="NCBI Taxonomy" id="1725256"/>
    <lineage>
        <taxon>Bacteria</taxon>
        <taxon>Bacillati</taxon>
        <taxon>Cyanobacteriota</taxon>
        <taxon>Cyanophyceae</taxon>
        <taxon>Nostocales</taxon>
        <taxon>Nostocaceae</taxon>
        <taxon>Dendronalium</taxon>
        <taxon>Dendronalium phyllosphericum</taxon>
    </lineage>
</organism>
<protein>
    <submittedName>
        <fullName evidence="3">Uncharacterized protein</fullName>
    </submittedName>
</protein>
<feature type="transmembrane region" description="Helical" evidence="2">
    <location>
        <begin position="51"/>
        <end position="72"/>
    </location>
</feature>
<feature type="region of interest" description="Disordered" evidence="1">
    <location>
        <begin position="784"/>
        <end position="810"/>
    </location>
</feature>
<proteinExistence type="predicted"/>
<feature type="region of interest" description="Disordered" evidence="1">
    <location>
        <begin position="995"/>
        <end position="1014"/>
    </location>
</feature>
<gene>
    <name evidence="3" type="ORF">I8752_14540</name>
</gene>
<dbReference type="InterPro" id="IPR049774">
    <property type="entry name" value="EPS_HpsA-like"/>
</dbReference>
<feature type="compositionally biased region" description="Low complexity" evidence="1">
    <location>
        <begin position="1003"/>
        <end position="1014"/>
    </location>
</feature>
<keyword evidence="2" id="KW-0472">Membrane</keyword>
<evidence type="ECO:0000313" key="4">
    <source>
        <dbReference type="Proteomes" id="UP000662314"/>
    </source>
</evidence>
<evidence type="ECO:0000256" key="1">
    <source>
        <dbReference type="SAM" id="MobiDB-lite"/>
    </source>
</evidence>
<accession>A0A8J7LFK9</accession>
<dbReference type="RefSeq" id="WP_214433031.1">
    <property type="nucleotide sequence ID" value="NZ_CAWPUQ010000297.1"/>
</dbReference>
<comment type="caution">
    <text evidence="3">The sequence shown here is derived from an EMBL/GenBank/DDBJ whole genome shotgun (WGS) entry which is preliminary data.</text>
</comment>
<dbReference type="EMBL" id="JAECZA010000061">
    <property type="protein sequence ID" value="MBH8574213.1"/>
    <property type="molecule type" value="Genomic_DNA"/>
</dbReference>
<evidence type="ECO:0000256" key="2">
    <source>
        <dbReference type="SAM" id="Phobius"/>
    </source>
</evidence>
<keyword evidence="4" id="KW-1185">Reference proteome</keyword>
<dbReference type="Proteomes" id="UP000662314">
    <property type="component" value="Unassembled WGS sequence"/>
</dbReference>
<reference evidence="3 4" key="1">
    <citation type="journal article" date="2021" name="Int. J. Syst. Evol. Microbiol.">
        <title>Amazonocrinis nigriterrae gen. nov., sp. nov., Atlanticothrix silvestris gen. nov., sp. nov. and Dendronalium phyllosphericum gen. nov., sp. nov., nostocacean cyanobacteria from Brazilian environments.</title>
        <authorList>
            <person name="Alvarenga D.O."/>
            <person name="Andreote A.P.D."/>
            <person name="Branco L.H.Z."/>
            <person name="Delbaje E."/>
            <person name="Cruz R.B."/>
            <person name="Varani A.M."/>
            <person name="Fiore M.F."/>
        </authorList>
    </citation>
    <scope>NUCLEOTIDE SEQUENCE [LARGE SCALE GENOMIC DNA]</scope>
    <source>
        <strain evidence="3 4">CENA369</strain>
    </source>
</reference>
<name>A0A8J7LFK9_9NOST</name>
<sequence length="1570" mass="171235">MFTKRQIVKTVKKISKQISKNFLSAIKKQIIWLLRTLFVPKRRRSSVNAGFVLPTVVMVSLVVLLLTTAILFRSFERSKNASNVRVNETVLNATTPAIDRARAKLNKLFQDGRLPRATPTDDALYSTLTNNINEYTFGDETPLKLTQGTNNITTAWLYPVDTNNNGKFDSYTLYGIYFKNPPITSGVYTRARNTLEARTPPMTAGSVNGDCGDNLGTSATLVGSTGWFNIGGKLKKSFFAYTATVPITTPPNSNYEQYKGNKGFVALEYEQDRVQLPLVNNAVVYEDDIALAPGTSFKLNGRIFTNSNFITAGVGTATVKLYQVSSVNSCFYEDDNAKIIIGGNLGAGGFTDASDLSSSTVVHLYRGKGVDPTTVSGGGATPGITANKSVTAGPSNIAYNSLAYVQRINRLVSAQMANSATGDPQEVKDAIQKQKTKLGLSSYTTDEEERFRRQQLEAYFKRRTRRVPYAEVGFGGNALGDYAVGGSKESELLQNKDTAASSPDPDKLRPPDPWIYPTDTTDNTTGTNYTKLTLNTSSSTKLLPAATEPNTLQKDLEGKEQTLGDRALIGNNLPELWWNKTSFSFVGPNPQDTQSLLNFVWDNGTGTRTRRSRVEQLADLGATERDKDWELAAAKVPTSPQDPVGGLRVVTGAGVYLPSRYTTTGRVADVVNGITITADTDFSTAASVTTNIWSDMMPVASQTAATSNGVKDADIVLVNGSPKSGISVLVRGIKTDQQLLDEYTPYLRMRATAVYHYNIASYNEKAPSPIACVSSYYDPTSNARARNKTGLPDVSPINSPQDNTNNGNSNNGVVYAAPDTANGETTYANVLSYQAKLQYPNGRWVNEPLKNALAKTTTAARTLSERSAVESALCAIQILDGTVSVQTTPIIPHGAITETAFLDARQIKAIHKDNGTTPALETFTNADSGASVPSAADYNLPKEQRQPLEIRATILDINQLRQKSISGGVSTVTEYLLPNSGIIYATRDDALLDLSSTKPTGVSSTQQQETQKTESPVDFILDPTRRPNAIMLINGDKIWRGSTTNDQRYRDAEKGLILASNLPVYVKGNLNLHTQQEFTDGLQDDWSNFYTRPASGQKRNVQFACRPGDARLQNCTTGDEWRPATVLADAVTLLSNSFQLGFRNDGDYDLNNNLGDSNSNNAFKANGFFTNNYVTNANWYNSSTGFPKIFSSYLNNFVTPIQRRVTFNEYLMELCPKLPVSACGSGDWYVDLDPTNPTNYTAHKHTWDISGGIVGQAPGDLESATTATPAATAYQRYPRRVAFKRDTTIGKLGNLVLDSNNLPIPLGIDSSSGNVAEFPYSSTTYPKQTSNALWFQTTTKTDAKSDNSNDDPVDTHLLLVNETLSSTQASQPRLQAVLQINKPSGIPSAESTTYIGPPSNSTGSNVHNNWLQLATDTTFNLVSAAGDTPARSTEDNGGLHNFVRFLENWNPTDTTADAIKARISGSFIQFKRSAYATGPFRSLLTDSYPIVGNGNKAPFYIAPTRQWGYDVGLLSQSPDLFAQKLVRVPDDLPDEYFREVGRDDPWVKTLLCAKRTDDTYAIDADQRPCS</sequence>
<keyword evidence="2" id="KW-0812">Transmembrane</keyword>
<evidence type="ECO:0000313" key="3">
    <source>
        <dbReference type="EMBL" id="MBH8574213.1"/>
    </source>
</evidence>
<dbReference type="NCBIfam" id="NF038301">
    <property type="entry name" value="EPS_HpsA"/>
    <property type="match status" value="1"/>
</dbReference>
<keyword evidence="2" id="KW-1133">Transmembrane helix</keyword>